<dbReference type="SUPFAM" id="SSF88659">
    <property type="entry name" value="Sigma3 and sigma4 domains of RNA polymerase sigma factors"/>
    <property type="match status" value="2"/>
</dbReference>
<evidence type="ECO:0000256" key="2">
    <source>
        <dbReference type="ARBA" id="ARBA00023082"/>
    </source>
</evidence>
<evidence type="ECO:0000259" key="7">
    <source>
        <dbReference type="PROSITE" id="PS00716"/>
    </source>
</evidence>
<proteinExistence type="inferred from homology"/>
<gene>
    <name evidence="8" type="ORF">BW247_05565</name>
</gene>
<keyword evidence="4 5" id="KW-0804">Transcription</keyword>
<dbReference type="RefSeq" id="WP_076836282.1">
    <property type="nucleotide sequence ID" value="NZ_CP019434.1"/>
</dbReference>
<keyword evidence="9" id="KW-1185">Reference proteome</keyword>
<dbReference type="InterPro" id="IPR007627">
    <property type="entry name" value="RNA_pol_sigma70_r2"/>
</dbReference>
<feature type="domain" description="RNA polymerase sigma-70" evidence="7">
    <location>
        <begin position="355"/>
        <end position="381"/>
    </location>
</feature>
<dbReference type="GO" id="GO:0006352">
    <property type="term" value="P:DNA-templated transcription initiation"/>
    <property type="evidence" value="ECO:0007669"/>
    <property type="project" value="InterPro"/>
</dbReference>
<dbReference type="InterPro" id="IPR036388">
    <property type="entry name" value="WH-like_DNA-bd_sf"/>
</dbReference>
<dbReference type="Gene3D" id="1.10.10.10">
    <property type="entry name" value="Winged helix-like DNA-binding domain superfamily/Winged helix DNA-binding domain"/>
    <property type="match status" value="2"/>
</dbReference>
<dbReference type="InterPro" id="IPR000943">
    <property type="entry name" value="RNA_pol_sigma70"/>
</dbReference>
<keyword evidence="2 5" id="KW-0731">Sigma factor</keyword>
<dbReference type="NCBIfam" id="TIGR02937">
    <property type="entry name" value="sigma70-ECF"/>
    <property type="match status" value="1"/>
</dbReference>
<dbReference type="EMBL" id="CP019434">
    <property type="protein sequence ID" value="APZ42631.1"/>
    <property type="molecule type" value="Genomic_DNA"/>
</dbReference>
<dbReference type="Pfam" id="PF04542">
    <property type="entry name" value="Sigma70_r2"/>
    <property type="match status" value="1"/>
</dbReference>
<dbReference type="InterPro" id="IPR007630">
    <property type="entry name" value="RNA_pol_sigma70_r4"/>
</dbReference>
<dbReference type="InterPro" id="IPR014284">
    <property type="entry name" value="RNA_pol_sigma-70_dom"/>
</dbReference>
<evidence type="ECO:0000259" key="6">
    <source>
        <dbReference type="PROSITE" id="PS00715"/>
    </source>
</evidence>
<dbReference type="SUPFAM" id="SSF88946">
    <property type="entry name" value="Sigma2 domain of RNA polymerase sigma factors"/>
    <property type="match status" value="1"/>
</dbReference>
<dbReference type="Gene3D" id="1.10.601.10">
    <property type="entry name" value="RNA Polymerase Primary Sigma Factor"/>
    <property type="match status" value="1"/>
</dbReference>
<dbReference type="PROSITE" id="PS00716">
    <property type="entry name" value="SIGMA70_2"/>
    <property type="match status" value="1"/>
</dbReference>
<dbReference type="Pfam" id="PF04545">
    <property type="entry name" value="Sigma70_r4"/>
    <property type="match status" value="1"/>
</dbReference>
<sequence length="396" mass="44739">MSCYISEASDFGLLNRAEEHALGEKIEQASADIRHALMSWPSNLKAMQAGGIDNEDALDEDVVRATAEHIKRLERRLFHLCVNEGGLSREVYFARFEGRETEPGLPLAALPPSVVDGVCRVQYELRKIEIDNELSLTQIRHIAHQLHLAHVRLKRARETLVKSNLRLVMSIARRYVHHGIALEDLIQEGNMGLLTAVEKFDYRRGFKFSTYATWWIRQAVTRAIADQSRTIRVPVHVHDVIIKVSRARNALCQRLAREPTPKELAVESDVPLSKVLSALDAQREAIPLETPVGAHHEGSTTLWQLIGDDDTQQPLEYAEKTVCADAIENILGRLDERTAYVLRCRFGLGDAAEQTLQDVAQSLGVTRERARQIELKGINRLRSFWATRALHGFLDE</sequence>
<dbReference type="PANTHER" id="PTHR30603:SF17">
    <property type="entry name" value="RNA POLYMERASE SIGMA-G FACTOR"/>
    <property type="match status" value="1"/>
</dbReference>
<evidence type="ECO:0000313" key="9">
    <source>
        <dbReference type="Proteomes" id="UP000243807"/>
    </source>
</evidence>
<name>A0A1P8UFR3_9GAMM</name>
<evidence type="ECO:0000256" key="4">
    <source>
        <dbReference type="ARBA" id="ARBA00023163"/>
    </source>
</evidence>
<dbReference type="InterPro" id="IPR013324">
    <property type="entry name" value="RNA_pol_sigma_r3/r4-like"/>
</dbReference>
<dbReference type="FunFam" id="1.10.601.10:FF:000001">
    <property type="entry name" value="RNA polymerase sigma factor SigA"/>
    <property type="match status" value="1"/>
</dbReference>
<keyword evidence="1 5" id="KW-0805">Transcription regulation</keyword>
<dbReference type="PRINTS" id="PR00046">
    <property type="entry name" value="SIGMA70FCT"/>
</dbReference>
<comment type="similarity">
    <text evidence="5">Belongs to the sigma-70 factor family.</text>
</comment>
<dbReference type="AlphaFoldDB" id="A0A1P8UFR3"/>
<keyword evidence="3 5" id="KW-0238">DNA-binding</keyword>
<evidence type="ECO:0000256" key="3">
    <source>
        <dbReference type="ARBA" id="ARBA00023125"/>
    </source>
</evidence>
<evidence type="ECO:0000256" key="1">
    <source>
        <dbReference type="ARBA" id="ARBA00023015"/>
    </source>
</evidence>
<dbReference type="PANTHER" id="PTHR30603">
    <property type="entry name" value="RNA POLYMERASE SIGMA FACTOR RPO"/>
    <property type="match status" value="1"/>
</dbReference>
<evidence type="ECO:0000256" key="5">
    <source>
        <dbReference type="RuleBase" id="RU362124"/>
    </source>
</evidence>
<comment type="function">
    <text evidence="5">Sigma factors are initiation factors that promote the attachment of RNA polymerase to specific initiation sites and are then released.</text>
</comment>
<dbReference type="GO" id="GO:0003677">
    <property type="term" value="F:DNA binding"/>
    <property type="evidence" value="ECO:0007669"/>
    <property type="project" value="UniProtKB-KW"/>
</dbReference>
<dbReference type="KEGG" id="afy:BW247_05565"/>
<dbReference type="Pfam" id="PF04539">
    <property type="entry name" value="Sigma70_r3"/>
    <property type="match status" value="1"/>
</dbReference>
<dbReference type="InterPro" id="IPR007624">
    <property type="entry name" value="RNA_pol_sigma70_r3"/>
</dbReference>
<dbReference type="Proteomes" id="UP000243807">
    <property type="component" value="Chromosome"/>
</dbReference>
<organism evidence="8 9">
    <name type="scientific">Acidihalobacter ferrooxydans</name>
    <dbReference type="NCBI Taxonomy" id="1765967"/>
    <lineage>
        <taxon>Bacteria</taxon>
        <taxon>Pseudomonadati</taxon>
        <taxon>Pseudomonadota</taxon>
        <taxon>Gammaproteobacteria</taxon>
        <taxon>Chromatiales</taxon>
        <taxon>Ectothiorhodospiraceae</taxon>
        <taxon>Acidihalobacter</taxon>
    </lineage>
</organism>
<dbReference type="STRING" id="1765967.BW247_05565"/>
<feature type="domain" description="RNA polymerase sigma-70" evidence="6">
    <location>
        <begin position="184"/>
        <end position="197"/>
    </location>
</feature>
<accession>A0A1P8UFR3</accession>
<evidence type="ECO:0000313" key="8">
    <source>
        <dbReference type="EMBL" id="APZ42631.1"/>
    </source>
</evidence>
<dbReference type="PROSITE" id="PS00715">
    <property type="entry name" value="SIGMA70_1"/>
    <property type="match status" value="1"/>
</dbReference>
<dbReference type="GO" id="GO:0016987">
    <property type="term" value="F:sigma factor activity"/>
    <property type="evidence" value="ECO:0007669"/>
    <property type="project" value="UniProtKB-KW"/>
</dbReference>
<protein>
    <recommendedName>
        <fullName evidence="5">RNA polymerase sigma factor</fullName>
    </recommendedName>
</protein>
<reference evidence="8 9" key="1">
    <citation type="submission" date="2017-01" db="EMBL/GenBank/DDBJ databases">
        <title>Draft sequence of Acidihalobacter ferrooxidans strain DSM 14175 (strain V8).</title>
        <authorList>
            <person name="Khaleque H.N."/>
            <person name="Ramsay J.P."/>
            <person name="Murphy R.J.T."/>
            <person name="Kaksonen A.H."/>
            <person name="Boxall N.J."/>
            <person name="Watkin E.L.J."/>
        </authorList>
    </citation>
    <scope>NUCLEOTIDE SEQUENCE [LARGE SCALE GENOMIC DNA]</scope>
    <source>
        <strain evidence="8 9">V8</strain>
    </source>
</reference>
<dbReference type="InterPro" id="IPR050239">
    <property type="entry name" value="Sigma-70_RNA_pol_init_factors"/>
</dbReference>
<dbReference type="InterPro" id="IPR013325">
    <property type="entry name" value="RNA_pol_sigma_r2"/>
</dbReference>